<proteinExistence type="predicted"/>
<evidence type="ECO:0000313" key="1">
    <source>
        <dbReference type="EMBL" id="MBW87452.1"/>
    </source>
</evidence>
<name>A0A2P2J1U2_RHIMU</name>
<dbReference type="AlphaFoldDB" id="A0A2P2J1U2"/>
<organism evidence="1">
    <name type="scientific">Rhizophora mucronata</name>
    <name type="common">Asiatic mangrove</name>
    <dbReference type="NCBI Taxonomy" id="61149"/>
    <lineage>
        <taxon>Eukaryota</taxon>
        <taxon>Viridiplantae</taxon>
        <taxon>Streptophyta</taxon>
        <taxon>Embryophyta</taxon>
        <taxon>Tracheophyta</taxon>
        <taxon>Spermatophyta</taxon>
        <taxon>Magnoliopsida</taxon>
        <taxon>eudicotyledons</taxon>
        <taxon>Gunneridae</taxon>
        <taxon>Pentapetalae</taxon>
        <taxon>rosids</taxon>
        <taxon>fabids</taxon>
        <taxon>Malpighiales</taxon>
        <taxon>Rhizophoraceae</taxon>
        <taxon>Rhizophora</taxon>
    </lineage>
</organism>
<sequence length="24" mass="2871">MQGDCWKIYASLTIYCISLSLWIY</sequence>
<protein>
    <submittedName>
        <fullName evidence="1">Uncharacterized protein</fullName>
    </submittedName>
</protein>
<accession>A0A2P2J1U2</accession>
<dbReference type="EMBL" id="GGEC01006969">
    <property type="protein sequence ID" value="MBW87452.1"/>
    <property type="molecule type" value="Transcribed_RNA"/>
</dbReference>
<reference evidence="1" key="1">
    <citation type="submission" date="2018-02" db="EMBL/GenBank/DDBJ databases">
        <title>Rhizophora mucronata_Transcriptome.</title>
        <authorList>
            <person name="Meera S.P."/>
            <person name="Sreeshan A."/>
            <person name="Augustine A."/>
        </authorList>
    </citation>
    <scope>NUCLEOTIDE SEQUENCE</scope>
    <source>
        <tissue evidence="1">Leaf</tissue>
    </source>
</reference>